<evidence type="ECO:0000259" key="1">
    <source>
        <dbReference type="PROSITE" id="PS51186"/>
    </source>
</evidence>
<dbReference type="AlphaFoldDB" id="A0A2S5TGU3"/>
<dbReference type="Proteomes" id="UP000238220">
    <property type="component" value="Unassembled WGS sequence"/>
</dbReference>
<dbReference type="SUPFAM" id="SSF55729">
    <property type="entry name" value="Acyl-CoA N-acyltransferases (Nat)"/>
    <property type="match status" value="1"/>
</dbReference>
<keyword evidence="3" id="KW-1185">Reference proteome</keyword>
<sequence>MIDSFTSPPLPTAFKYLLDDGTPALIRPVYPEDLPRLRAGMESLLRLPHRRRTVAGFEQLSDEEFGQLMLPDQKTQVIWGALNLDKPEEPGIGVARFAVIPGEPAAADVAIAIGEPYRRQGAGQVLHACLHLTARLYGIKRFYYDVHADNQRFIRLLHALGARQEGSAHHIERLSLPVYQRAVSVPSANPLGMRFADVFRRLHRAEPMPVEDFVLPLAGQKA</sequence>
<reference evidence="2 3" key="1">
    <citation type="submission" date="2018-02" db="EMBL/GenBank/DDBJ databases">
        <title>Genome sequencing of Solimonas sp. HR-BB.</title>
        <authorList>
            <person name="Lee Y."/>
            <person name="Jeon C.O."/>
        </authorList>
    </citation>
    <scope>NUCLEOTIDE SEQUENCE [LARGE SCALE GENOMIC DNA]</scope>
    <source>
        <strain evidence="2 3">HR-BB</strain>
    </source>
</reference>
<accession>A0A2S5TGU3</accession>
<evidence type="ECO:0000313" key="3">
    <source>
        <dbReference type="Proteomes" id="UP000238220"/>
    </source>
</evidence>
<keyword evidence="2" id="KW-0808">Transferase</keyword>
<dbReference type="GO" id="GO:0016747">
    <property type="term" value="F:acyltransferase activity, transferring groups other than amino-acyl groups"/>
    <property type="evidence" value="ECO:0007669"/>
    <property type="project" value="InterPro"/>
</dbReference>
<protein>
    <submittedName>
        <fullName evidence="2">N-acetyltransferase</fullName>
    </submittedName>
</protein>
<gene>
    <name evidence="2" type="ORF">C3942_11080</name>
</gene>
<feature type="domain" description="N-acetyltransferase" evidence="1">
    <location>
        <begin position="24"/>
        <end position="179"/>
    </location>
</feature>
<dbReference type="PROSITE" id="PS51186">
    <property type="entry name" value="GNAT"/>
    <property type="match status" value="1"/>
</dbReference>
<dbReference type="InterPro" id="IPR000182">
    <property type="entry name" value="GNAT_dom"/>
</dbReference>
<dbReference type="EMBL" id="PSNW01000005">
    <property type="protein sequence ID" value="PPE74058.1"/>
    <property type="molecule type" value="Genomic_DNA"/>
</dbReference>
<dbReference type="OrthoDB" id="7057406at2"/>
<comment type="caution">
    <text evidence="2">The sequence shown here is derived from an EMBL/GenBank/DDBJ whole genome shotgun (WGS) entry which is preliminary data.</text>
</comment>
<organism evidence="2 3">
    <name type="scientific">Solimonas fluminis</name>
    <dbReference type="NCBI Taxonomy" id="2086571"/>
    <lineage>
        <taxon>Bacteria</taxon>
        <taxon>Pseudomonadati</taxon>
        <taxon>Pseudomonadota</taxon>
        <taxon>Gammaproteobacteria</taxon>
        <taxon>Nevskiales</taxon>
        <taxon>Nevskiaceae</taxon>
        <taxon>Solimonas</taxon>
    </lineage>
</organism>
<evidence type="ECO:0000313" key="2">
    <source>
        <dbReference type="EMBL" id="PPE74058.1"/>
    </source>
</evidence>
<dbReference type="Pfam" id="PF13302">
    <property type="entry name" value="Acetyltransf_3"/>
    <property type="match status" value="1"/>
</dbReference>
<name>A0A2S5TGU3_9GAMM</name>
<dbReference type="InterPro" id="IPR016181">
    <property type="entry name" value="Acyl_CoA_acyltransferase"/>
</dbReference>
<proteinExistence type="predicted"/>
<dbReference type="Gene3D" id="3.40.630.30">
    <property type="match status" value="1"/>
</dbReference>